<keyword evidence="8" id="KW-0456">Lyase</keyword>
<dbReference type="Pfam" id="PF17828">
    <property type="entry name" value="FAS_N"/>
    <property type="match status" value="1"/>
</dbReference>
<dbReference type="Gene3D" id="3.40.366.10">
    <property type="entry name" value="Malonyl-Coenzyme A Acyl Carrier Protein, domain 2"/>
    <property type="match status" value="3"/>
</dbReference>
<dbReference type="EMBL" id="CAJPDR010000142">
    <property type="protein sequence ID" value="CAF9921082.1"/>
    <property type="molecule type" value="Genomic_DNA"/>
</dbReference>
<dbReference type="PIRSF" id="PIRSF005562">
    <property type="entry name" value="FAS_yeast_beta"/>
    <property type="match status" value="1"/>
</dbReference>
<gene>
    <name evidence="18" type="primary">FAS1_1</name>
    <name evidence="18" type="ORF">ALECFALPRED_001709</name>
</gene>
<comment type="catalytic activity">
    <reaction evidence="14">
        <text>holo-[ACP] + acetyl-CoA = acetyl-[ACP] + CoA</text>
        <dbReference type="Rhea" id="RHEA:41788"/>
        <dbReference type="Rhea" id="RHEA-COMP:9621"/>
        <dbReference type="Rhea" id="RHEA-COMP:9685"/>
        <dbReference type="ChEBI" id="CHEBI:57287"/>
        <dbReference type="ChEBI" id="CHEBI:57288"/>
        <dbReference type="ChEBI" id="CHEBI:64479"/>
        <dbReference type="ChEBI" id="CHEBI:78446"/>
        <dbReference type="EC" id="2.3.1.38"/>
    </reaction>
</comment>
<dbReference type="InterPro" id="IPR016452">
    <property type="entry name" value="Fas1/AflB-like"/>
</dbReference>
<evidence type="ECO:0000256" key="1">
    <source>
        <dbReference type="ARBA" id="ARBA00001055"/>
    </source>
</evidence>
<comment type="catalytic activity">
    <reaction evidence="13">
        <text>a 2,3-saturated acyl-[ACP] + NAD(+) = a (2E)-enoyl-[ACP] + NADH + H(+)</text>
        <dbReference type="Rhea" id="RHEA:10240"/>
        <dbReference type="Rhea" id="RHEA-COMP:9925"/>
        <dbReference type="Rhea" id="RHEA-COMP:9926"/>
        <dbReference type="ChEBI" id="CHEBI:15378"/>
        <dbReference type="ChEBI" id="CHEBI:57540"/>
        <dbReference type="ChEBI" id="CHEBI:57945"/>
        <dbReference type="ChEBI" id="CHEBI:78784"/>
        <dbReference type="ChEBI" id="CHEBI:78785"/>
        <dbReference type="EC" id="1.3.1.9"/>
    </reaction>
</comment>
<dbReference type="InterPro" id="IPR050830">
    <property type="entry name" value="Fungal_FAS"/>
</dbReference>
<dbReference type="InterPro" id="IPR002539">
    <property type="entry name" value="MaoC-like_dom"/>
</dbReference>
<dbReference type="InterPro" id="IPR029069">
    <property type="entry name" value="HotDog_dom_sf"/>
</dbReference>
<keyword evidence="4 15" id="KW-0378">Hydrolase</keyword>
<dbReference type="InterPro" id="IPR003965">
    <property type="entry name" value="Fatty_acid_synthase"/>
</dbReference>
<evidence type="ECO:0000256" key="10">
    <source>
        <dbReference type="ARBA" id="ARBA00048237"/>
    </source>
</evidence>
<organism evidence="18 19">
    <name type="scientific">Alectoria fallacina</name>
    <dbReference type="NCBI Taxonomy" id="1903189"/>
    <lineage>
        <taxon>Eukaryota</taxon>
        <taxon>Fungi</taxon>
        <taxon>Dikarya</taxon>
        <taxon>Ascomycota</taxon>
        <taxon>Pezizomycotina</taxon>
        <taxon>Lecanoromycetes</taxon>
        <taxon>OSLEUM clade</taxon>
        <taxon>Lecanoromycetidae</taxon>
        <taxon>Lecanorales</taxon>
        <taxon>Lecanorineae</taxon>
        <taxon>Parmeliaceae</taxon>
        <taxon>Alectoria</taxon>
    </lineage>
</organism>
<name>A0A8H3IAM6_9LECA</name>
<dbReference type="SUPFAM" id="SSF52151">
    <property type="entry name" value="FabD/lysophospholipase-like"/>
    <property type="match status" value="2"/>
</dbReference>
<comment type="caution">
    <text evidence="18">The sequence shown here is derived from an EMBL/GenBank/DDBJ whole genome shotgun (WGS) entry which is preliminary data.</text>
</comment>
<dbReference type="GO" id="GO:0004314">
    <property type="term" value="F:[acyl-carrier-protein] S-malonyltransferase activity"/>
    <property type="evidence" value="ECO:0007669"/>
    <property type="project" value="UniProtKB-EC"/>
</dbReference>
<dbReference type="SMART" id="SM00827">
    <property type="entry name" value="PKS_AT"/>
    <property type="match status" value="1"/>
</dbReference>
<dbReference type="InterPro" id="IPR041099">
    <property type="entry name" value="FAS1_N"/>
</dbReference>
<dbReference type="Pfam" id="PF08354">
    <property type="entry name" value="Fas1-AflB-like_hel"/>
    <property type="match status" value="1"/>
</dbReference>
<dbReference type="PANTHER" id="PTHR10982">
    <property type="entry name" value="MALONYL COA-ACYL CARRIER PROTEIN TRANSACYLASE"/>
    <property type="match status" value="1"/>
</dbReference>
<evidence type="ECO:0000313" key="18">
    <source>
        <dbReference type="EMBL" id="CAF9921082.1"/>
    </source>
</evidence>
<feature type="domain" description="Malonyl-CoA:ACP transacylase (MAT)" evidence="17">
    <location>
        <begin position="1728"/>
        <end position="2079"/>
    </location>
</feature>
<dbReference type="Pfam" id="PF22235">
    <property type="entry name" value="FAS1_thioest_ins"/>
    <property type="match status" value="1"/>
</dbReference>
<keyword evidence="7 15" id="KW-0520">NAD</keyword>
<sequence length="2111" mass="234629">MTSQDQALNFEFDMAGGTFNGTQVDIKRSESSPGIWTPQSVTTLTFQPLTLIHDKFEYSFNIPTSLYANATRLRDALRHTFADSTVQSAMADEPSSVLELVSQFLGFIAGEIEGDANLSLDKEVLKVVLQQFEQAFLCSNEVHAVVANLPDSVRKSNIVQSYYNALEAVKQPIVAPESALMRAASEGGACVYAVFGGQGNTETYLDELRDMYTTYNSLTTRFLTVASRHLQHLSCDARASKSFAYGLDVMQWLKNPSSQPDVDYLISAPVSFPLIGLTQLAHYHVTSSVLGTHPGYVRDRLSGTTGHSQGIVSAAAIAASSDWESFESQTRNALTILFWIGVRSQEAYPLPSLAPSVLEDSREHGEGTPTPALSIRGLPRAALDRHIETMNQHLPKHGQVAVSLVNGPDNLVVTGPPMALHGLNLQLRRIKAPIDVDQTRIPYSQRKPHLINQFLPITAPFHSSYLGEAIQALQEDLQDTIISANELEISVYNTFTGQDIRVEMEESENIVPSLVRMICQDPVLWEKAIAMPNATHILDFGPGGSASLTSHIKEGTGVRIILATSTNNGTLNSEVGYKHEIFARNADDVTYATDWAKEYGPKLVQRTFDGQKLVATKMSSLLGLPPIIVAGMTPCTVPWDFVAATMSTGYEIELAGGGYYNGDDLTEAIEKIEKASPPGRGIVLNLIYASPKTMAWQIPLIRNLCARGTPIKGLTIGAGVPSIEIANEYIRSLGIRQISFKPGSANGIQQVIDIAKANSDFPVIMQWTGGRGGGHHSYEDFHEPILSLYSKIRRCANIVLVAGSGFGGVDDTYPYLSGSWSQRYSRPPMPFDGVLLGSRCMVAKEAHTSKGAKRAIVDVEGLVDYEWEKTYRGPVGGGDIVTVRSEMGEPIHKIATRGVMLWAEMDKTIFSLSKEKRLAEFKKKEVHDYIIRRLNDDFQKPWFGRTASGRAVDLDEMTYAEVLCRMVDLLFIKHQKRWIDKSLAKLTEDFIRRVEQRFATTRVDNVKSSLIQTYTDLNDPFPTVAKMLATYPQMKTQLINAQDCLHFLGLCKRRGQKPVPFVPCLDDDFELWFKKDSLWQSEDLDAVVDQDVGRICILHGPVAAKYSTTSDEPIKDILDGIHRGYIERLTQDVYGGDEGRIPAVEYFGDQEAKDVDADFDEVPEGVTISKTDNKVTYLISASTGTSLPEQGKWIQLLAGRRATWRRAFFTADVFVQGQRFEINPTHRLLTPTHGMLVEITYPNNSKRTAITVKEAIHHEHLTTIEIGPVPDSVITLDLVEHRTASGKPAALPLVFTYHPEAGYAPIRERMTCRNKRIREFYNKIWFGAHPAIPFDMPMTSRFDGGNATVTGATIRDLARALGNSNEAYIDRPGRDCFAPMDFAIVAGWKALLKPLLHCVDGDLLNLVHLSNRFRMMPGAKPFKKGDNLSTTSEIIAVINQDSGRMIEVCGTITRDDREPVMQVTSQFLYRGVYTDNENTFQRKVEPPFKVHLKNPKHVAVLKSKKWFKLEKADLELLGHFVVFKLQTTTEFNDKVVFSSIKTIGFVELELPTKEVVRVASVNYAAGSSHRNPVLEYLQRTGFMLDQPVYFEHPIPLQRGNEKTPLMINSPASNESYARVSGDYNPIHVSRVFSEYVHLPGTITHGMFTSGAVRSLIEWVTEDNASRMRDFQVKFVGMMLPGDKIQVRLLHIGMINGCNIVQVEAVKADTEEKVLLGEAVVEQPVPAYIFTGQGSQEQGMGMDLYARSLVAREVWDRADKHLLDTFGFSILNIVKNNPKELTVHFGGAQGKAIRQNYMSMTCQSIEVAADGSPMQIEKIFRGITNETASYAFRSPTGLLSATQFTQPALTLMQMAAFEDLRAREVIQSASVFAGHSLGEYSALATIARIMPIETLVSVVFYRGLCMQIAVERDEAGRSDYSMCAVNPSRIGKHFSEGMLQCVVETIVSTTGSFLEIVNFNVRNMQYVCAGDLRGLDVLMGVLDSIKKQNIDVKLLNTGNQQLVKIVEKIAKRTEAKPKPLELVRGVATIPLHGIDVPFHSTYLRSGVQSFRSFLLNNLSKTSVDPGKLVGKYIPNVTARPFELTKEYFEYVYSITQSPRVGKVLERWDNYEI</sequence>
<dbReference type="Gene3D" id="3.30.1120.100">
    <property type="match status" value="1"/>
</dbReference>
<dbReference type="FunFam" id="1.20.930.70:FF:000001">
    <property type="entry name" value="Fatty acid synthase beta subunit dehydratase"/>
    <property type="match status" value="1"/>
</dbReference>
<dbReference type="InterPro" id="IPR040883">
    <property type="entry name" value="FAS_meander"/>
</dbReference>
<dbReference type="SUPFAM" id="SSF51395">
    <property type="entry name" value="FMN-linked oxidoreductases"/>
    <property type="match status" value="1"/>
</dbReference>
<dbReference type="GO" id="GO:0005835">
    <property type="term" value="C:fatty acid synthase complex"/>
    <property type="evidence" value="ECO:0007669"/>
    <property type="project" value="UniProtKB-UniRule"/>
</dbReference>
<dbReference type="Gene3D" id="1.20.930.70">
    <property type="match status" value="1"/>
</dbReference>
<comment type="catalytic activity">
    <reaction evidence="11">
        <text>holo-[ACP] + malonyl-CoA = malonyl-[ACP] + CoA</text>
        <dbReference type="Rhea" id="RHEA:41792"/>
        <dbReference type="Rhea" id="RHEA-COMP:9623"/>
        <dbReference type="Rhea" id="RHEA-COMP:9685"/>
        <dbReference type="ChEBI" id="CHEBI:57287"/>
        <dbReference type="ChEBI" id="CHEBI:57384"/>
        <dbReference type="ChEBI" id="CHEBI:64479"/>
        <dbReference type="ChEBI" id="CHEBI:78449"/>
        <dbReference type="EC" id="2.3.1.39"/>
    </reaction>
</comment>
<dbReference type="Gene3D" id="3.20.20.70">
    <property type="entry name" value="Aldolase class I"/>
    <property type="match status" value="2"/>
</dbReference>
<keyword evidence="3 15" id="KW-0808">Transferase</keyword>
<dbReference type="GO" id="GO:0016297">
    <property type="term" value="F:fatty acyl-[ACP] hydrolase activity"/>
    <property type="evidence" value="ECO:0007669"/>
    <property type="project" value="UniProtKB-EC"/>
</dbReference>
<dbReference type="Gene3D" id="6.10.60.10">
    <property type="match status" value="1"/>
</dbReference>
<keyword evidence="19" id="KW-1185">Reference proteome</keyword>
<keyword evidence="6 15" id="KW-0560">Oxidoreductase</keyword>
<keyword evidence="5 15" id="KW-0521">NADP</keyword>
<dbReference type="GO" id="GO:0004312">
    <property type="term" value="F:fatty acid synthase activity"/>
    <property type="evidence" value="ECO:0007669"/>
    <property type="project" value="InterPro"/>
</dbReference>
<dbReference type="FunFam" id="3.40.366.10:FF:000003">
    <property type="entry name" value="Fatty acid synthase subunit beta dehydratase"/>
    <property type="match status" value="1"/>
</dbReference>
<dbReference type="Proteomes" id="UP000664203">
    <property type="component" value="Unassembled WGS sequence"/>
</dbReference>
<dbReference type="InterPro" id="IPR013565">
    <property type="entry name" value="Fas1/AflB-like_central"/>
</dbReference>
<evidence type="ECO:0000256" key="14">
    <source>
        <dbReference type="ARBA" id="ARBA00048835"/>
    </source>
</evidence>
<evidence type="ECO:0000256" key="13">
    <source>
        <dbReference type="ARBA" id="ARBA00048572"/>
    </source>
</evidence>
<evidence type="ECO:0000256" key="4">
    <source>
        <dbReference type="ARBA" id="ARBA00022801"/>
    </source>
</evidence>
<dbReference type="PRINTS" id="PR01483">
    <property type="entry name" value="FASYNTHASE"/>
</dbReference>
<dbReference type="Gene3D" id="1.20.1050.120">
    <property type="match status" value="1"/>
</dbReference>
<evidence type="ECO:0000256" key="7">
    <source>
        <dbReference type="ARBA" id="ARBA00023027"/>
    </source>
</evidence>
<evidence type="ECO:0000256" key="3">
    <source>
        <dbReference type="ARBA" id="ARBA00022679"/>
    </source>
</evidence>
<evidence type="ECO:0000256" key="15">
    <source>
        <dbReference type="PIRNR" id="PIRNR005562"/>
    </source>
</evidence>
<dbReference type="Pfam" id="PF13452">
    <property type="entry name" value="FAS1_DH_region"/>
    <property type="match status" value="1"/>
</dbReference>
<dbReference type="FunFam" id="3.40.366.10:FF:000007">
    <property type="entry name" value="Fatty acid synthase beta subunit dehydratase"/>
    <property type="match status" value="1"/>
</dbReference>
<protein>
    <submittedName>
        <fullName evidence="18">Beta subunit of fatty acid synthetase</fullName>
    </submittedName>
</protein>
<dbReference type="GO" id="GO:0006633">
    <property type="term" value="P:fatty acid biosynthetic process"/>
    <property type="evidence" value="ECO:0007669"/>
    <property type="project" value="InterPro"/>
</dbReference>
<dbReference type="GO" id="GO:0019171">
    <property type="term" value="F:(3R)-hydroxyacyl-[acyl-carrier-protein] dehydratase activity"/>
    <property type="evidence" value="ECO:0007669"/>
    <property type="project" value="UniProtKB-EC"/>
</dbReference>
<dbReference type="FunFam" id="3.20.20.70:FF:000078">
    <property type="entry name" value="Fatty acid synthase beta subunit dehydratase"/>
    <property type="match status" value="1"/>
</dbReference>
<comment type="similarity">
    <text evidence="2 15">Belongs to the fungal fatty acid synthetase subunit beta family.</text>
</comment>
<evidence type="ECO:0000256" key="6">
    <source>
        <dbReference type="ARBA" id="ARBA00023002"/>
    </source>
</evidence>
<evidence type="ECO:0000256" key="8">
    <source>
        <dbReference type="ARBA" id="ARBA00023239"/>
    </source>
</evidence>
<dbReference type="Pfam" id="PF17951">
    <property type="entry name" value="FAS_meander"/>
    <property type="match status" value="1"/>
</dbReference>
<keyword evidence="9" id="KW-0511">Multifunctional enzyme</keyword>
<dbReference type="Gene3D" id="6.20.240.10">
    <property type="match status" value="1"/>
</dbReference>
<dbReference type="Pfam" id="PF16073">
    <property type="entry name" value="SAT"/>
    <property type="match status" value="1"/>
</dbReference>
<dbReference type="InterPro" id="IPR001227">
    <property type="entry name" value="Ac_transferase_dom_sf"/>
</dbReference>
<evidence type="ECO:0000256" key="9">
    <source>
        <dbReference type="ARBA" id="ARBA00023268"/>
    </source>
</evidence>
<comment type="catalytic activity">
    <reaction evidence="10">
        <text>acetyl-CoA + n malonyl-CoA + 2n NADPH + 4n H(+) = a long-chain-acyl-CoA + n CoA + n CO2 + 2n NADP(+).</text>
        <dbReference type="EC" id="2.3.1.86"/>
    </reaction>
</comment>
<dbReference type="GO" id="GO:0004313">
    <property type="term" value="F:[acyl-carrier-protein] S-acetyltransferase activity"/>
    <property type="evidence" value="ECO:0007669"/>
    <property type="project" value="UniProtKB-EC"/>
</dbReference>
<dbReference type="InterPro" id="IPR014043">
    <property type="entry name" value="Acyl_transferase_dom"/>
</dbReference>
<evidence type="ECO:0000256" key="5">
    <source>
        <dbReference type="ARBA" id="ARBA00022857"/>
    </source>
</evidence>
<evidence type="ECO:0000259" key="17">
    <source>
        <dbReference type="SMART" id="SM00827"/>
    </source>
</evidence>
<reference evidence="18" key="1">
    <citation type="submission" date="2021-03" db="EMBL/GenBank/DDBJ databases">
        <authorList>
            <person name="Tagirdzhanova G."/>
        </authorList>
    </citation>
    <scope>NUCLEOTIDE SEQUENCE</scope>
</reference>
<comment type="catalytic activity">
    <reaction evidence="12">
        <text>(9Z)-octadecenoyl-[ACP] + H2O = (9Z)-octadecenoate + holo-[ACP] + H(+)</text>
        <dbReference type="Rhea" id="RHEA:15057"/>
        <dbReference type="Rhea" id="RHEA-COMP:9685"/>
        <dbReference type="Rhea" id="RHEA-COMP:9924"/>
        <dbReference type="ChEBI" id="CHEBI:15377"/>
        <dbReference type="ChEBI" id="CHEBI:15378"/>
        <dbReference type="ChEBI" id="CHEBI:30823"/>
        <dbReference type="ChEBI" id="CHEBI:64479"/>
        <dbReference type="ChEBI" id="CHEBI:78783"/>
        <dbReference type="EC" id="3.1.2.14"/>
    </reaction>
</comment>
<dbReference type="InterPro" id="IPR013785">
    <property type="entry name" value="Aldolase_TIM"/>
</dbReference>
<evidence type="ECO:0000256" key="16">
    <source>
        <dbReference type="PIRSR" id="PIRSR005562-1"/>
    </source>
</evidence>
<proteinExistence type="inferred from homology"/>
<evidence type="ECO:0000313" key="19">
    <source>
        <dbReference type="Proteomes" id="UP000664203"/>
    </source>
</evidence>
<comment type="catalytic activity">
    <reaction evidence="1">
        <text>a (3R)-hydroxyacyl-[ACP] = a (2E)-enoyl-[ACP] + H2O</text>
        <dbReference type="Rhea" id="RHEA:13097"/>
        <dbReference type="Rhea" id="RHEA-COMP:9925"/>
        <dbReference type="Rhea" id="RHEA-COMP:9945"/>
        <dbReference type="ChEBI" id="CHEBI:15377"/>
        <dbReference type="ChEBI" id="CHEBI:78784"/>
        <dbReference type="ChEBI" id="CHEBI:78827"/>
        <dbReference type="EC" id="4.2.1.59"/>
    </reaction>
</comment>
<dbReference type="FunFam" id="3.30.1120.100:FF:000001">
    <property type="entry name" value="Fatty acid synthase beta subunit dehydratase"/>
    <property type="match status" value="1"/>
</dbReference>
<dbReference type="Gene3D" id="3.10.129.10">
    <property type="entry name" value="Hotdog Thioesterase"/>
    <property type="match status" value="2"/>
</dbReference>
<dbReference type="SUPFAM" id="SSF54637">
    <property type="entry name" value="Thioesterase/thiol ester dehydrase-isomerase"/>
    <property type="match status" value="2"/>
</dbReference>
<evidence type="ECO:0000256" key="11">
    <source>
        <dbReference type="ARBA" id="ARBA00048462"/>
    </source>
</evidence>
<dbReference type="GO" id="GO:0004318">
    <property type="term" value="F:enoyl-[acyl-carrier-protein] reductase (NADH) activity"/>
    <property type="evidence" value="ECO:0007669"/>
    <property type="project" value="UniProtKB-UniRule"/>
</dbReference>
<feature type="active site" description="For malonyltransferase activity" evidence="16">
    <location>
        <position position="1875"/>
    </location>
</feature>
<dbReference type="Gene3D" id="3.30.70.2430">
    <property type="match status" value="1"/>
</dbReference>
<feature type="active site" description="For acetyltransferase activity" evidence="16">
    <location>
        <position position="308"/>
    </location>
</feature>
<dbReference type="OrthoDB" id="5417908at2759"/>
<dbReference type="PANTHER" id="PTHR10982:SF21">
    <property type="entry name" value="FATTY ACID SYNTHASE SUBUNIT BETA"/>
    <property type="match status" value="1"/>
</dbReference>
<dbReference type="InterPro" id="IPR016035">
    <property type="entry name" value="Acyl_Trfase/lysoPLipase"/>
</dbReference>
<dbReference type="Pfam" id="PF00698">
    <property type="entry name" value="Acyl_transf_1"/>
    <property type="match status" value="1"/>
</dbReference>
<dbReference type="CDD" id="cd03447">
    <property type="entry name" value="FAS_MaoC"/>
    <property type="match status" value="1"/>
</dbReference>
<dbReference type="GO" id="GO:0004321">
    <property type="term" value="F:fatty-acyl-CoA synthase activity"/>
    <property type="evidence" value="ECO:0007669"/>
    <property type="project" value="UniProtKB-EC"/>
</dbReference>
<dbReference type="Pfam" id="PF01575">
    <property type="entry name" value="MaoC_dehydratas"/>
    <property type="match status" value="1"/>
</dbReference>
<evidence type="ECO:0000256" key="12">
    <source>
        <dbReference type="ARBA" id="ARBA00048536"/>
    </source>
</evidence>
<dbReference type="Gene3D" id="6.10.140.1400">
    <property type="match status" value="1"/>
</dbReference>
<evidence type="ECO:0000256" key="2">
    <source>
        <dbReference type="ARBA" id="ARBA00010009"/>
    </source>
</evidence>
<dbReference type="FunFam" id="3.40.366.10:FF:000006">
    <property type="entry name" value="Fatty acid synthase beta subunit dehydratase"/>
    <property type="match status" value="1"/>
</dbReference>
<accession>A0A8H3IAM6</accession>
<dbReference type="InterPro" id="IPR039569">
    <property type="entry name" value="FAS1-like_DH_region"/>
</dbReference>
<dbReference type="InterPro" id="IPR032088">
    <property type="entry name" value="SAT"/>
</dbReference>